<evidence type="ECO:0000259" key="2">
    <source>
        <dbReference type="PROSITE" id="PS00028"/>
    </source>
</evidence>
<evidence type="ECO:0000256" key="1">
    <source>
        <dbReference type="SAM" id="MobiDB-lite"/>
    </source>
</evidence>
<dbReference type="InterPro" id="IPR013087">
    <property type="entry name" value="Znf_C2H2_type"/>
</dbReference>
<organism evidence="3">
    <name type="scientific">Chromera velia CCMP2878</name>
    <dbReference type="NCBI Taxonomy" id="1169474"/>
    <lineage>
        <taxon>Eukaryota</taxon>
        <taxon>Sar</taxon>
        <taxon>Alveolata</taxon>
        <taxon>Colpodellida</taxon>
        <taxon>Chromeraceae</taxon>
        <taxon>Chromera</taxon>
    </lineage>
</organism>
<evidence type="ECO:0000313" key="3">
    <source>
        <dbReference type="EMBL" id="CEM43483.1"/>
    </source>
</evidence>
<dbReference type="EMBL" id="CDMZ01002695">
    <property type="protein sequence ID" value="CEM43483.1"/>
    <property type="molecule type" value="Genomic_DNA"/>
</dbReference>
<feature type="region of interest" description="Disordered" evidence="1">
    <location>
        <begin position="291"/>
        <end position="310"/>
    </location>
</feature>
<feature type="region of interest" description="Disordered" evidence="1">
    <location>
        <begin position="203"/>
        <end position="227"/>
    </location>
</feature>
<protein>
    <recommendedName>
        <fullName evidence="2">C2H2-type domain-containing protein</fullName>
    </recommendedName>
</protein>
<gene>
    <name evidence="3" type="ORF">Cvel_27556</name>
</gene>
<name>A0A0G4HHQ0_9ALVE</name>
<dbReference type="PROSITE" id="PS00028">
    <property type="entry name" value="ZINC_FINGER_C2H2_1"/>
    <property type="match status" value="1"/>
</dbReference>
<feature type="domain" description="C2H2-type" evidence="2">
    <location>
        <begin position="235"/>
        <end position="257"/>
    </location>
</feature>
<dbReference type="AlphaFoldDB" id="A0A0G4HHQ0"/>
<feature type="region of interest" description="Disordered" evidence="1">
    <location>
        <begin position="315"/>
        <end position="349"/>
    </location>
</feature>
<accession>A0A0G4HHQ0</accession>
<reference evidence="3" key="1">
    <citation type="submission" date="2014-11" db="EMBL/GenBank/DDBJ databases">
        <authorList>
            <person name="Otto D Thomas"/>
            <person name="Naeem Raeece"/>
        </authorList>
    </citation>
    <scope>NUCLEOTIDE SEQUENCE</scope>
</reference>
<dbReference type="VEuPathDB" id="CryptoDB:Cvel_27556"/>
<sequence>MVGSTREIPPELPSDPLFWPEISFDPRRIIYKVGGPADQNGNPTEVNAQADTDKPFLYLLCLDTFESESAVVEHLATEGHALNFDKYKMDVGEPDLDTEIRWYDEKETESPVKKTTQEKKAGKRLRKQLGKDAKNQNVKRRHAYGIPLGKPEGPYWCHICWVSVGKLRNHTKASKHIDRANRQHLVLRRGELLVAKHVDESEEAAKERLLRGTRDKDSASSDPREGEGSRFMYACLLCKEKMRCSYSAKQHLRSTTHTVNEGGEKIAENHLMQRFPEGVVALKNPRWEGNGLLLPEDPETQRERRKATAKTPSVFFHRVSPPGSAGRIRENIDPQKSTFLGPHEREASI</sequence>
<proteinExistence type="predicted"/>